<dbReference type="GO" id="GO:0000976">
    <property type="term" value="F:transcription cis-regulatory region binding"/>
    <property type="evidence" value="ECO:0007669"/>
    <property type="project" value="TreeGrafter"/>
</dbReference>
<keyword evidence="3" id="KW-1185">Reference proteome</keyword>
<protein>
    <submittedName>
        <fullName evidence="2">Zinc finger C2H2-type/integrase DNA-binding domain-containing protein</fullName>
    </submittedName>
</protein>
<organism evidence="2 3">
    <name type="scientific">Artemisia annua</name>
    <name type="common">Sweet wormwood</name>
    <dbReference type="NCBI Taxonomy" id="35608"/>
    <lineage>
        <taxon>Eukaryota</taxon>
        <taxon>Viridiplantae</taxon>
        <taxon>Streptophyta</taxon>
        <taxon>Embryophyta</taxon>
        <taxon>Tracheophyta</taxon>
        <taxon>Spermatophyta</taxon>
        <taxon>Magnoliopsida</taxon>
        <taxon>eudicotyledons</taxon>
        <taxon>Gunneridae</taxon>
        <taxon>Pentapetalae</taxon>
        <taxon>asterids</taxon>
        <taxon>campanulids</taxon>
        <taxon>Asterales</taxon>
        <taxon>Asteraceae</taxon>
        <taxon>Asteroideae</taxon>
        <taxon>Anthemideae</taxon>
        <taxon>Artemisiinae</taxon>
        <taxon>Artemisia</taxon>
    </lineage>
</organism>
<comment type="caution">
    <text evidence="2">The sequence shown here is derived from an EMBL/GenBank/DDBJ whole genome shotgun (WGS) entry which is preliminary data.</text>
</comment>
<reference evidence="2 3" key="1">
    <citation type="journal article" date="2018" name="Mol. Plant">
        <title>The genome of Artemisia annua provides insight into the evolution of Asteraceae family and artemisinin biosynthesis.</title>
        <authorList>
            <person name="Shen Q."/>
            <person name="Zhang L."/>
            <person name="Liao Z."/>
            <person name="Wang S."/>
            <person name="Yan T."/>
            <person name="Shi P."/>
            <person name="Liu M."/>
            <person name="Fu X."/>
            <person name="Pan Q."/>
            <person name="Wang Y."/>
            <person name="Lv Z."/>
            <person name="Lu X."/>
            <person name="Zhang F."/>
            <person name="Jiang W."/>
            <person name="Ma Y."/>
            <person name="Chen M."/>
            <person name="Hao X."/>
            <person name="Li L."/>
            <person name="Tang Y."/>
            <person name="Lv G."/>
            <person name="Zhou Y."/>
            <person name="Sun X."/>
            <person name="Brodelius P.E."/>
            <person name="Rose J.K.C."/>
            <person name="Tang K."/>
        </authorList>
    </citation>
    <scope>NUCLEOTIDE SEQUENCE [LARGE SCALE GENOMIC DNA]</scope>
    <source>
        <strain evidence="3">cv. Huhao1</strain>
        <tissue evidence="2">Leaf</tissue>
    </source>
</reference>
<dbReference type="GO" id="GO:0005634">
    <property type="term" value="C:nucleus"/>
    <property type="evidence" value="ECO:0007669"/>
    <property type="project" value="TreeGrafter"/>
</dbReference>
<accession>A0A2U1PL63</accession>
<sequence length="152" mass="16936">MTWMCLIGLVQKKRENLCHVQAYELKARNGYMVALGGHQNAHKKERQHLKRPQFHPNKKSFASPPHVLPHKGPVTVPSTANASPPWIYLPYHAPTSMMSRRGHRRLSCTSGVRISTLTSIGPQPNANYDDGPSLSRLSNGSGGPRIDLRLKL</sequence>
<evidence type="ECO:0000313" key="2">
    <source>
        <dbReference type="EMBL" id="PWA86479.1"/>
    </source>
</evidence>
<dbReference type="AlphaFoldDB" id="A0A2U1PL63"/>
<dbReference type="Proteomes" id="UP000245207">
    <property type="component" value="Unassembled WGS sequence"/>
</dbReference>
<dbReference type="GO" id="GO:0009740">
    <property type="term" value="P:gibberellic acid mediated signaling pathway"/>
    <property type="evidence" value="ECO:0007669"/>
    <property type="project" value="TreeGrafter"/>
</dbReference>
<keyword evidence="2" id="KW-0238">DNA-binding</keyword>
<feature type="region of interest" description="Disordered" evidence="1">
    <location>
        <begin position="116"/>
        <end position="143"/>
    </location>
</feature>
<proteinExistence type="predicted"/>
<evidence type="ECO:0000313" key="3">
    <source>
        <dbReference type="Proteomes" id="UP000245207"/>
    </source>
</evidence>
<evidence type="ECO:0000256" key="1">
    <source>
        <dbReference type="SAM" id="MobiDB-lite"/>
    </source>
</evidence>
<feature type="compositionally biased region" description="Polar residues" evidence="1">
    <location>
        <begin position="116"/>
        <end position="126"/>
    </location>
</feature>
<dbReference type="EMBL" id="PKPP01001012">
    <property type="protein sequence ID" value="PWA86479.1"/>
    <property type="molecule type" value="Genomic_DNA"/>
</dbReference>
<dbReference type="OrthoDB" id="1736417at2759"/>
<gene>
    <name evidence="2" type="ORF">CTI12_AA130550</name>
</gene>
<dbReference type="PANTHER" id="PTHR46353">
    <property type="entry name" value="ZINC FINGER PROTEIN 5"/>
    <property type="match status" value="1"/>
</dbReference>
<name>A0A2U1PL63_ARTAN</name>
<dbReference type="GO" id="GO:0003700">
    <property type="term" value="F:DNA-binding transcription factor activity"/>
    <property type="evidence" value="ECO:0007669"/>
    <property type="project" value="TreeGrafter"/>
</dbReference>
<dbReference type="InterPro" id="IPR044299">
    <property type="entry name" value="GIS3/ZFP5/ZFP6"/>
</dbReference>
<dbReference type="GO" id="GO:0010090">
    <property type="term" value="P:trichome morphogenesis"/>
    <property type="evidence" value="ECO:0007669"/>
    <property type="project" value="InterPro"/>
</dbReference>
<dbReference type="GO" id="GO:0009736">
    <property type="term" value="P:cytokinin-activated signaling pathway"/>
    <property type="evidence" value="ECO:0007669"/>
    <property type="project" value="TreeGrafter"/>
</dbReference>
<dbReference type="PANTHER" id="PTHR46353:SF9">
    <property type="entry name" value="ZINC FINGER PROTEIN GIS3"/>
    <property type="match status" value="1"/>
</dbReference>